<dbReference type="CDD" id="cd02257">
    <property type="entry name" value="Peptidase_C19"/>
    <property type="match status" value="1"/>
</dbReference>
<dbReference type="SUPFAM" id="SSF52821">
    <property type="entry name" value="Rhodanese/Cell cycle control phosphatase"/>
    <property type="match status" value="1"/>
</dbReference>
<dbReference type="PANTHER" id="PTHR24006">
    <property type="entry name" value="UBIQUITIN CARBOXYL-TERMINAL HYDROLASE"/>
    <property type="match status" value="1"/>
</dbReference>
<dbReference type="EMBL" id="NJET01000012">
    <property type="protein sequence ID" value="PHH65931.1"/>
    <property type="molecule type" value="Genomic_DNA"/>
</dbReference>
<dbReference type="InterPro" id="IPR001763">
    <property type="entry name" value="Rhodanese-like_dom"/>
</dbReference>
<evidence type="ECO:0000313" key="4">
    <source>
        <dbReference type="EMBL" id="PHH65931.1"/>
    </source>
</evidence>
<dbReference type="PANTHER" id="PTHR24006:SF915">
    <property type="entry name" value="UBIQUITIN CARBOXYL-TERMINAL HYDROLASE-RELATED"/>
    <property type="match status" value="1"/>
</dbReference>
<feature type="compositionally biased region" description="Low complexity" evidence="1">
    <location>
        <begin position="135"/>
        <end position="146"/>
    </location>
</feature>
<dbReference type="Pfam" id="PF00443">
    <property type="entry name" value="UCH"/>
    <property type="match status" value="1"/>
</dbReference>
<keyword evidence="5" id="KW-1185">Reference proteome</keyword>
<reference evidence="4 5" key="1">
    <citation type="submission" date="2017-06" db="EMBL/GenBank/DDBJ databases">
        <title>Ant-infecting Ophiocordyceps genomes reveal a high diversity of potential behavioral manipulation genes and a possible major role for enterotoxins.</title>
        <authorList>
            <person name="De Bekker C."/>
            <person name="Evans H.C."/>
            <person name="Brachmann A."/>
            <person name="Hughes D.P."/>
        </authorList>
    </citation>
    <scope>NUCLEOTIDE SEQUENCE [LARGE SCALE GENOMIC DNA]</scope>
    <source>
        <strain evidence="4 5">Map64</strain>
    </source>
</reference>
<evidence type="ECO:0000259" key="2">
    <source>
        <dbReference type="PROSITE" id="PS50206"/>
    </source>
</evidence>
<feature type="domain" description="Rhodanese" evidence="2">
    <location>
        <begin position="291"/>
        <end position="419"/>
    </location>
</feature>
<evidence type="ECO:0000259" key="3">
    <source>
        <dbReference type="PROSITE" id="PS50235"/>
    </source>
</evidence>
<dbReference type="PROSITE" id="PS50235">
    <property type="entry name" value="USP_3"/>
    <property type="match status" value="1"/>
</dbReference>
<dbReference type="OrthoDB" id="292964at2759"/>
<name>A0A2C5YGC4_9HYPO</name>
<feature type="domain" description="USP" evidence="3">
    <location>
        <begin position="529"/>
        <end position="898"/>
    </location>
</feature>
<dbReference type="InterPro" id="IPR038765">
    <property type="entry name" value="Papain-like_cys_pep_sf"/>
</dbReference>
<protein>
    <recommendedName>
        <fullName evidence="6">USP domain-containing protein</fullName>
    </recommendedName>
</protein>
<dbReference type="InterPro" id="IPR050164">
    <property type="entry name" value="Peptidase_C19"/>
</dbReference>
<gene>
    <name evidence="4" type="ORF">CDD81_879</name>
</gene>
<comment type="caution">
    <text evidence="4">The sequence shown here is derived from an EMBL/GenBank/DDBJ whole genome shotgun (WGS) entry which is preliminary data.</text>
</comment>
<dbReference type="Proteomes" id="UP000226192">
    <property type="component" value="Unassembled WGS sequence"/>
</dbReference>
<dbReference type="InterPro" id="IPR036873">
    <property type="entry name" value="Rhodanese-like_dom_sf"/>
</dbReference>
<dbReference type="GO" id="GO:0005829">
    <property type="term" value="C:cytosol"/>
    <property type="evidence" value="ECO:0007669"/>
    <property type="project" value="TreeGrafter"/>
</dbReference>
<dbReference type="GO" id="GO:0016579">
    <property type="term" value="P:protein deubiquitination"/>
    <property type="evidence" value="ECO:0007669"/>
    <property type="project" value="InterPro"/>
</dbReference>
<dbReference type="STRING" id="1399860.A0A2C5YGC4"/>
<dbReference type="AlphaFoldDB" id="A0A2C5YGC4"/>
<dbReference type="GO" id="GO:0005634">
    <property type="term" value="C:nucleus"/>
    <property type="evidence" value="ECO:0007669"/>
    <property type="project" value="TreeGrafter"/>
</dbReference>
<evidence type="ECO:0008006" key="6">
    <source>
        <dbReference type="Google" id="ProtNLM"/>
    </source>
</evidence>
<sequence length="908" mass="101465">MTQVHGDQSRPMAGNRDSPPTPPLPHIEDLLALPSDVDRNQSIKRLLEEADAALRRAEISMALNRPAEALRDFVRASVIAIQFIVDHKEFPATRTLELNGTRRIHDDMLKRIHKHSDAFDAMKRHIIADNRQSGVRASVPRSSAARPRPPLLPAREKPAVQPKPASLHGNVIVAGQKTDRGDLASRLANLKGPQPSPGQDIRIKSYLIPAADSTIANKGGAEGMLPVLLPQQPPRTYSRSGGYPAAVMPGITAPRKPVASAPMAAANMAPQGRLTDSLICHVTHVHGWMANGQDILFIDLRPRLAFENGHFDWPDIICIEPSVILRDDLVSAEEIHTSLVLGPPSDQARYAKRHDYERIIIYDQDTRPGHGRARNTDECAMHNLLRALNLAAPTDKKPKMHVLNGGINAWMEQYGQTRLVPTPVNQRLQRSSSTSAPIHNVRKLPDSEMKSWRKALGEQGGPAAFPRTSAQYLQVAASARRTQSMTDQPSLMPMPPPPVVPRPGIASDCAGGLAATVATVAPSRDILRTGMINMKNRCFINALLQALLGAPGFSSELIDSTWRNTYSKVPRRPGDAMDEPQLAMRILSNFMYWMNTRIFEKMEALTFMRYCKQVSKYNGLEDLGGDLQQDARDFYRFVIGAMHGETNRNRNVDAVDPPQWIPTTSPMAYYTQETEHYRRENDSFTDKYLHSSTLRIISCLEPGCLAKDVQLRHGPSVDILCFVDTKALNESSDMLSKHLNKLFRESRDQEKCYTCNKPRAQLKFETFFCQLPPILCLTIERGVLGESIKGENEVTWDLDNFDLGPWCLSSAHGAQGGRKAVYRTFAVVSHYGTRSEGHYISFVREKHKLPGPKESDWVECNDAAIRRLQKWEVPAKIWRDKTQSNRPLLPYLIFMELIDGTAEPEAVE</sequence>
<dbReference type="GO" id="GO:0000082">
    <property type="term" value="P:G1/S transition of mitotic cell cycle"/>
    <property type="evidence" value="ECO:0007669"/>
    <property type="project" value="TreeGrafter"/>
</dbReference>
<dbReference type="SUPFAM" id="SSF54001">
    <property type="entry name" value="Cysteine proteinases"/>
    <property type="match status" value="1"/>
</dbReference>
<organism evidence="4 5">
    <name type="scientific">Ophiocordyceps australis</name>
    <dbReference type="NCBI Taxonomy" id="1399860"/>
    <lineage>
        <taxon>Eukaryota</taxon>
        <taxon>Fungi</taxon>
        <taxon>Dikarya</taxon>
        <taxon>Ascomycota</taxon>
        <taxon>Pezizomycotina</taxon>
        <taxon>Sordariomycetes</taxon>
        <taxon>Hypocreomycetidae</taxon>
        <taxon>Hypocreales</taxon>
        <taxon>Ophiocordycipitaceae</taxon>
        <taxon>Ophiocordyceps</taxon>
    </lineage>
</organism>
<feature type="region of interest" description="Disordered" evidence="1">
    <location>
        <begin position="1"/>
        <end position="26"/>
    </location>
</feature>
<dbReference type="Gene3D" id="3.90.70.10">
    <property type="entry name" value="Cysteine proteinases"/>
    <property type="match status" value="1"/>
</dbReference>
<proteinExistence type="predicted"/>
<accession>A0A2C5YGC4</accession>
<dbReference type="InterPro" id="IPR028889">
    <property type="entry name" value="USP"/>
</dbReference>
<dbReference type="Gene3D" id="3.40.250.10">
    <property type="entry name" value="Rhodanese-like domain"/>
    <property type="match status" value="1"/>
</dbReference>
<dbReference type="InterPro" id="IPR001394">
    <property type="entry name" value="Peptidase_C19_UCH"/>
</dbReference>
<evidence type="ECO:0000256" key="1">
    <source>
        <dbReference type="SAM" id="MobiDB-lite"/>
    </source>
</evidence>
<dbReference type="GO" id="GO:0004843">
    <property type="term" value="F:cysteine-type deubiquitinase activity"/>
    <property type="evidence" value="ECO:0007669"/>
    <property type="project" value="InterPro"/>
</dbReference>
<feature type="region of interest" description="Disordered" evidence="1">
    <location>
        <begin position="130"/>
        <end position="163"/>
    </location>
</feature>
<dbReference type="PROSITE" id="PS50206">
    <property type="entry name" value="RHODANESE_3"/>
    <property type="match status" value="1"/>
</dbReference>
<evidence type="ECO:0000313" key="5">
    <source>
        <dbReference type="Proteomes" id="UP000226192"/>
    </source>
</evidence>